<dbReference type="Proteomes" id="UP000193642">
    <property type="component" value="Unassembled WGS sequence"/>
</dbReference>
<protein>
    <submittedName>
        <fullName evidence="2">Uncharacterized protein</fullName>
    </submittedName>
</protein>
<evidence type="ECO:0000256" key="1">
    <source>
        <dbReference type="SAM" id="MobiDB-lite"/>
    </source>
</evidence>
<dbReference type="OrthoDB" id="10621485at2759"/>
<evidence type="ECO:0000313" key="2">
    <source>
        <dbReference type="EMBL" id="ORY32747.1"/>
    </source>
</evidence>
<dbReference type="EMBL" id="MCGO01000070">
    <property type="protein sequence ID" value="ORY32747.1"/>
    <property type="molecule type" value="Genomic_DNA"/>
</dbReference>
<comment type="caution">
    <text evidence="2">The sequence shown here is derived from an EMBL/GenBank/DDBJ whole genome shotgun (WGS) entry which is preliminary data.</text>
</comment>
<reference evidence="2 3" key="1">
    <citation type="submission" date="2016-07" db="EMBL/GenBank/DDBJ databases">
        <title>Pervasive Adenine N6-methylation of Active Genes in Fungi.</title>
        <authorList>
            <consortium name="DOE Joint Genome Institute"/>
            <person name="Mondo S.J."/>
            <person name="Dannebaum R.O."/>
            <person name="Kuo R.C."/>
            <person name="Labutti K."/>
            <person name="Haridas S."/>
            <person name="Kuo A."/>
            <person name="Salamov A."/>
            <person name="Ahrendt S.R."/>
            <person name="Lipzen A."/>
            <person name="Sullivan W."/>
            <person name="Andreopoulos W.B."/>
            <person name="Clum A."/>
            <person name="Lindquist E."/>
            <person name="Daum C."/>
            <person name="Ramamoorthy G.K."/>
            <person name="Gryganskyi A."/>
            <person name="Culley D."/>
            <person name="Magnuson J.K."/>
            <person name="James T.Y."/>
            <person name="O'Malley M.A."/>
            <person name="Stajich J.E."/>
            <person name="Spatafora J.W."/>
            <person name="Visel A."/>
            <person name="Grigoriev I.V."/>
        </authorList>
    </citation>
    <scope>NUCLEOTIDE SEQUENCE [LARGE SCALE GENOMIC DNA]</scope>
    <source>
        <strain evidence="2 3">JEL800</strain>
    </source>
</reference>
<gene>
    <name evidence="2" type="ORF">BCR33DRAFT_771373</name>
</gene>
<feature type="region of interest" description="Disordered" evidence="1">
    <location>
        <begin position="478"/>
        <end position="528"/>
    </location>
</feature>
<dbReference type="STRING" id="329046.A0A1Y2BE28"/>
<accession>A0A1Y2BE28</accession>
<feature type="compositionally biased region" description="Low complexity" evidence="1">
    <location>
        <begin position="502"/>
        <end position="516"/>
    </location>
</feature>
<name>A0A1Y2BE28_9FUNG</name>
<organism evidence="2 3">
    <name type="scientific">Rhizoclosmatium globosum</name>
    <dbReference type="NCBI Taxonomy" id="329046"/>
    <lineage>
        <taxon>Eukaryota</taxon>
        <taxon>Fungi</taxon>
        <taxon>Fungi incertae sedis</taxon>
        <taxon>Chytridiomycota</taxon>
        <taxon>Chytridiomycota incertae sedis</taxon>
        <taxon>Chytridiomycetes</taxon>
        <taxon>Chytridiales</taxon>
        <taxon>Chytriomycetaceae</taxon>
        <taxon>Rhizoclosmatium</taxon>
    </lineage>
</organism>
<sequence>MLVFPKRRQQVLHWTLLQQVSILLVRTKFTCVTDSDFPEGKCRVPKTCADLGATSGKHDDGYGHTLNCDNLDLPECNGKCCAPKTCSDFGGGDHFDGCGNTITCPYPISETISSTSASQSSSVTTESFGPTISTTLISSGTGSATTLFPSSIQTATLPLQTSTFSSANTSVSSNTSPTGSVSSNTSPTGAVSASTSVSTNISTTGSVRTNATILISGTLTLTSVGTTRFAEYSETATKTSEIGSTKTILAATLTTVPSCVTNIPLSTINEIALGPIPAENSMQLYNGDVAAYIAALLKLLPSYGSTINQLGSSLFYIPEPIVPGQEPSRFQATPFLAGSNLVAVLISSSQYEFVGEPTIQTYFGFSCNLVIKESPLPSISGVGFSYVIDSVQVKSEWFAMFLTPDGQQLVFTINTNHSVIASLTFPLKVIRKRQYQSNGGFAVLNGVWPINASTSFSTASAPTSTALSTRQQAASSTSTLYVPSSTNASSTFPRTDNPPRVSSTTIPSSTVTSNSTATMTQNRLETTTSSRPTLNVIINAAANKNLELTISLLFFVSVMLF</sequence>
<proteinExistence type="predicted"/>
<feature type="compositionally biased region" description="Polar residues" evidence="1">
    <location>
        <begin position="481"/>
        <end position="494"/>
    </location>
</feature>
<feature type="compositionally biased region" description="Polar residues" evidence="1">
    <location>
        <begin position="517"/>
        <end position="528"/>
    </location>
</feature>
<dbReference type="AlphaFoldDB" id="A0A1Y2BE28"/>
<feature type="region of interest" description="Disordered" evidence="1">
    <location>
        <begin position="166"/>
        <end position="199"/>
    </location>
</feature>
<evidence type="ECO:0000313" key="3">
    <source>
        <dbReference type="Proteomes" id="UP000193642"/>
    </source>
</evidence>
<keyword evidence="3" id="KW-1185">Reference proteome</keyword>